<evidence type="ECO:0000256" key="2">
    <source>
        <dbReference type="ARBA" id="ARBA00022927"/>
    </source>
</evidence>
<dbReference type="GO" id="GO:1990316">
    <property type="term" value="C:Atg1/ULK1 kinase complex"/>
    <property type="evidence" value="ECO:0007669"/>
    <property type="project" value="TreeGrafter"/>
</dbReference>
<dbReference type="GO" id="GO:0034045">
    <property type="term" value="C:phagophore assembly site membrane"/>
    <property type="evidence" value="ECO:0007669"/>
    <property type="project" value="TreeGrafter"/>
</dbReference>
<organism evidence="9">
    <name type="scientific">Aphanomyces astaci</name>
    <name type="common">Crayfish plague agent</name>
    <dbReference type="NCBI Taxonomy" id="112090"/>
    <lineage>
        <taxon>Eukaryota</taxon>
        <taxon>Sar</taxon>
        <taxon>Stramenopiles</taxon>
        <taxon>Oomycota</taxon>
        <taxon>Saprolegniomycetes</taxon>
        <taxon>Saprolegniales</taxon>
        <taxon>Verrucalvaceae</taxon>
        <taxon>Aphanomyces</taxon>
    </lineage>
</organism>
<feature type="region of interest" description="Disordered" evidence="6">
    <location>
        <begin position="1"/>
        <end position="29"/>
    </location>
</feature>
<dbReference type="STRING" id="112090.W4H826"/>
<evidence type="ECO:0000313" key="9">
    <source>
        <dbReference type="EMBL" id="ETV87278.1"/>
    </source>
</evidence>
<sequence>MEKGFDDADGSMSPLVLDPRSPNGHLGSVGSMSMPSLHIKVINAMDGLQHDVVLNASSSINTLRQELVLKTSIPSDDQILLYGPPYARLDPRKSVESYQLPHASKFIFLYDRRVLSQDRPSIPRVVLHPQTVELPTAAPSTSSSHAKLLQETSSPLLRALFDYESQFQQQLLMAEAVESTAKARLAATEACVEQLDTQTRGIQAALSNLDAHHTAMQGRFTPFWADFKHAQSDHSTLLEHFDTYVHRLGSIPLHPALASDTRLTLLDCIPLDRERDWLVSCKQSQASLEAKMDSLAASFRTLSDAITEQSSAVVSVAPSSWRHTVDEFAAKVAAISSMRDTLRQNYDAVSKRVADSTQQTMDEAAATAATASMNMSFMFGSTHILEACRGLDDLFRQQADVLPNMQNADDLLKTIMNSVADAKAEAYGVVCTNLKRVSELQCNIVAFETHLGMLKDALAYQKRQFAELKHVQLLPQAYDACVVEIKRRRQYGRLFQARINEMGEAMVGMRDAEIAKREAFLREHGQHLPRDLAPGLTEKPSHCIVSMRPFDTNLPAIEEDAIDDPPNELQVLKQRCQALERQVETLQVELDEQHKASCHCDDSYSNSSSLSASVETAAAAAHGGPKFPLVLALAATAGTLNHSSEILKETDAVRLLKDAMYEKEAKIGHLEEAQSGLQDTVRSLQFSMGMQRNWLKKVVSVLQLDDDVDLDSAEGLHECLMHIEDKWSARTSSPVVAPTSSPDDDEPSSKIAFRSFSYSDLALFLPTFAPTDAAAAKIYLAFHLGCPNRFLSDESITTFYQMHNRYPEYILGRIVFIDERVASDRDNPYRLIAGTTFYVLTVTFLVDF</sequence>
<evidence type="ECO:0000256" key="6">
    <source>
        <dbReference type="SAM" id="MobiDB-lite"/>
    </source>
</evidence>
<dbReference type="EMBL" id="KI913116">
    <property type="protein sequence ID" value="ETV87278.1"/>
    <property type="molecule type" value="Genomic_DNA"/>
</dbReference>
<accession>W4H826</accession>
<evidence type="ECO:0000256" key="3">
    <source>
        <dbReference type="ARBA" id="ARBA00023006"/>
    </source>
</evidence>
<dbReference type="GO" id="GO:0060090">
    <property type="term" value="F:molecular adaptor activity"/>
    <property type="evidence" value="ECO:0007669"/>
    <property type="project" value="TreeGrafter"/>
</dbReference>
<evidence type="ECO:0000256" key="5">
    <source>
        <dbReference type="SAM" id="Coils"/>
    </source>
</evidence>
<dbReference type="Pfam" id="PF04108">
    <property type="entry name" value="ATG17_like"/>
    <property type="match status" value="1"/>
</dbReference>
<reference evidence="9" key="1">
    <citation type="submission" date="2013-12" db="EMBL/GenBank/DDBJ databases">
        <title>The Genome Sequence of Aphanomyces astaci APO3.</title>
        <authorList>
            <consortium name="The Broad Institute Genomics Platform"/>
            <person name="Russ C."/>
            <person name="Tyler B."/>
            <person name="van West P."/>
            <person name="Dieguez-Uribeondo J."/>
            <person name="Young S.K."/>
            <person name="Zeng Q."/>
            <person name="Gargeya S."/>
            <person name="Fitzgerald M."/>
            <person name="Abouelleil A."/>
            <person name="Alvarado L."/>
            <person name="Chapman S.B."/>
            <person name="Gainer-Dewar J."/>
            <person name="Goldberg J."/>
            <person name="Griggs A."/>
            <person name="Gujja S."/>
            <person name="Hansen M."/>
            <person name="Howarth C."/>
            <person name="Imamovic A."/>
            <person name="Ireland A."/>
            <person name="Larimer J."/>
            <person name="McCowan C."/>
            <person name="Murphy C."/>
            <person name="Pearson M."/>
            <person name="Poon T.W."/>
            <person name="Priest M."/>
            <person name="Roberts A."/>
            <person name="Saif S."/>
            <person name="Shea T."/>
            <person name="Sykes S."/>
            <person name="Wortman J."/>
            <person name="Nusbaum C."/>
            <person name="Birren B."/>
        </authorList>
    </citation>
    <scope>NUCLEOTIDE SEQUENCE [LARGE SCALE GENOMIC DNA]</scope>
    <source>
        <strain evidence="9">APO3</strain>
    </source>
</reference>
<keyword evidence="4 5" id="KW-0175">Coiled coil</keyword>
<dbReference type="GO" id="GO:0061709">
    <property type="term" value="P:reticulophagy"/>
    <property type="evidence" value="ECO:0007669"/>
    <property type="project" value="TreeGrafter"/>
</dbReference>
<dbReference type="GO" id="GO:0034517">
    <property type="term" value="P:ribophagy"/>
    <property type="evidence" value="ECO:0007669"/>
    <property type="project" value="TreeGrafter"/>
</dbReference>
<feature type="coiled-coil region" evidence="5">
    <location>
        <begin position="569"/>
        <end position="596"/>
    </location>
</feature>
<dbReference type="OrthoDB" id="447953at2759"/>
<evidence type="ECO:0000256" key="1">
    <source>
        <dbReference type="ARBA" id="ARBA00022448"/>
    </source>
</evidence>
<dbReference type="GeneID" id="20804225"/>
<dbReference type="RefSeq" id="XP_009824077.1">
    <property type="nucleotide sequence ID" value="XM_009825775.1"/>
</dbReference>
<dbReference type="PANTHER" id="PTHR13222">
    <property type="entry name" value="RB1-INDUCIBLE COILED-COIL"/>
    <property type="match status" value="1"/>
</dbReference>
<gene>
    <name evidence="9" type="ORF">H257_02229</name>
</gene>
<evidence type="ECO:0000256" key="4">
    <source>
        <dbReference type="ARBA" id="ARBA00023054"/>
    </source>
</evidence>
<keyword evidence="3" id="KW-0072">Autophagy</keyword>
<dbReference type="GO" id="GO:0019901">
    <property type="term" value="F:protein kinase binding"/>
    <property type="evidence" value="ECO:0007669"/>
    <property type="project" value="TreeGrafter"/>
</dbReference>
<feature type="domain" description="Autophagy protein ATG17-like" evidence="7">
    <location>
        <begin position="169"/>
        <end position="528"/>
    </location>
</feature>
<dbReference type="GO" id="GO:0000422">
    <property type="term" value="P:autophagy of mitochondrion"/>
    <property type="evidence" value="ECO:0007669"/>
    <property type="project" value="TreeGrafter"/>
</dbReference>
<dbReference type="PANTHER" id="PTHR13222:SF1">
    <property type="entry name" value="RB1-INDUCIBLE COILED-COIL PROTEIN 1"/>
    <property type="match status" value="1"/>
</dbReference>
<dbReference type="CDD" id="cd17039">
    <property type="entry name" value="Ubl_ubiquitin_like"/>
    <property type="match status" value="1"/>
</dbReference>
<dbReference type="InterPro" id="IPR040040">
    <property type="entry name" value="ATG11"/>
</dbReference>
<dbReference type="GO" id="GO:0034727">
    <property type="term" value="P:piecemeal microautophagy of the nucleus"/>
    <property type="evidence" value="ECO:0007669"/>
    <property type="project" value="TreeGrafter"/>
</dbReference>
<dbReference type="InterPro" id="IPR029071">
    <property type="entry name" value="Ubiquitin-like_domsf"/>
</dbReference>
<keyword evidence="2" id="KW-0653">Protein transport</keyword>
<protein>
    <submittedName>
        <fullName evidence="9">Uncharacterized protein</fullName>
    </submittedName>
</protein>
<dbReference type="SUPFAM" id="SSF54236">
    <property type="entry name" value="Ubiquitin-like"/>
    <property type="match status" value="1"/>
</dbReference>
<dbReference type="Pfam" id="PF10377">
    <property type="entry name" value="ATG11"/>
    <property type="match status" value="1"/>
</dbReference>
<keyword evidence="1" id="KW-0813">Transport</keyword>
<name>W4H826_APHAT</name>
<dbReference type="InterPro" id="IPR019460">
    <property type="entry name" value="Atg11_C"/>
</dbReference>
<proteinExistence type="predicted"/>
<evidence type="ECO:0000259" key="8">
    <source>
        <dbReference type="Pfam" id="PF10377"/>
    </source>
</evidence>
<feature type="domain" description="Autophagy-related protein 11 C-terminal" evidence="8">
    <location>
        <begin position="746"/>
        <end position="843"/>
    </location>
</feature>
<dbReference type="InterPro" id="IPR045326">
    <property type="entry name" value="ATG17-like_dom"/>
</dbReference>
<dbReference type="GO" id="GO:0000045">
    <property type="term" value="P:autophagosome assembly"/>
    <property type="evidence" value="ECO:0007669"/>
    <property type="project" value="InterPro"/>
</dbReference>
<dbReference type="VEuPathDB" id="FungiDB:H257_02229"/>
<evidence type="ECO:0000259" key="7">
    <source>
        <dbReference type="Pfam" id="PF04108"/>
    </source>
</evidence>
<dbReference type="GO" id="GO:0015031">
    <property type="term" value="P:protein transport"/>
    <property type="evidence" value="ECO:0007669"/>
    <property type="project" value="UniProtKB-KW"/>
</dbReference>
<dbReference type="AlphaFoldDB" id="W4H826"/>